<dbReference type="PANTHER" id="PTHR41773:SF1">
    <property type="entry name" value="RELA_SPOT DOMAIN-CONTAINING PROTEIN"/>
    <property type="match status" value="1"/>
</dbReference>
<evidence type="ECO:0000313" key="4">
    <source>
        <dbReference type="Proteomes" id="UP001148614"/>
    </source>
</evidence>
<dbReference type="PANTHER" id="PTHR41773">
    <property type="entry name" value="GTP PYROPHOSPHATASE-RELATED"/>
    <property type="match status" value="1"/>
</dbReference>
<dbReference type="GO" id="GO:0015969">
    <property type="term" value="P:guanosine tetraphosphate metabolic process"/>
    <property type="evidence" value="ECO:0007669"/>
    <property type="project" value="InterPro"/>
</dbReference>
<sequence length="420" mass="49444">MINTREGDLKEELDQPQQVPNFKAWVGWGASVFEHPEMGDLAGVRIGLYLPDHIPTVAKEIDKRFHRRWLFGTVTGGRNITVDRNLDVQKHLNGRWHSEGPDGTVDHWEHYGYRSWQVVVELKEPLCEKLASFRETMKKIGLKSLRVEIQIGTVVTQAWAEVQHNIIYKNPDNIIATRTMKRMIDAINGLAITTDIMLRELEKGLESAGRQHFKDGSEFLSWFQTRYTSRMEEEERQRWECDEAYATEFITVLNWIHLEESQSSLTWWEQKVPKPCRDEFNKLIENKKLLKLEKTTAKADISKLLVRTMNIDPKALAEKAEREHNSHKQDVEQVMKEAHAQKLVEESIEQTERTTERTEHTEEQVEQREIYTEQTEVHTEQTRLKRKAEELEELDEDDTQRKKRRWEKVHTTGPKRRGKS</sequence>
<reference evidence="3" key="1">
    <citation type="submission" date="2022-07" db="EMBL/GenBank/DDBJ databases">
        <title>Genome Sequence of Xylaria arbuscula.</title>
        <authorList>
            <person name="Buettner E."/>
        </authorList>
    </citation>
    <scope>NUCLEOTIDE SEQUENCE</scope>
    <source>
        <strain evidence="3">VT107</strain>
    </source>
</reference>
<evidence type="ECO:0000256" key="1">
    <source>
        <dbReference type="SAM" id="MobiDB-lite"/>
    </source>
</evidence>
<dbReference type="SUPFAM" id="SSF81301">
    <property type="entry name" value="Nucleotidyltransferase"/>
    <property type="match status" value="1"/>
</dbReference>
<organism evidence="3 4">
    <name type="scientific">Xylaria arbuscula</name>
    <dbReference type="NCBI Taxonomy" id="114810"/>
    <lineage>
        <taxon>Eukaryota</taxon>
        <taxon>Fungi</taxon>
        <taxon>Dikarya</taxon>
        <taxon>Ascomycota</taxon>
        <taxon>Pezizomycotina</taxon>
        <taxon>Sordariomycetes</taxon>
        <taxon>Xylariomycetidae</taxon>
        <taxon>Xylariales</taxon>
        <taxon>Xylariaceae</taxon>
        <taxon>Xylaria</taxon>
    </lineage>
</organism>
<gene>
    <name evidence="3" type="ORF">NPX13_g6496</name>
</gene>
<name>A0A9W8TLD1_9PEZI</name>
<keyword evidence="4" id="KW-1185">Reference proteome</keyword>
<protein>
    <recommendedName>
        <fullName evidence="2">RelA/SpoT domain-containing protein</fullName>
    </recommendedName>
</protein>
<dbReference type="AlphaFoldDB" id="A0A9W8TLD1"/>
<dbReference type="Pfam" id="PF04607">
    <property type="entry name" value="RelA_SpoT"/>
    <property type="match status" value="1"/>
</dbReference>
<dbReference type="InterPro" id="IPR043519">
    <property type="entry name" value="NT_sf"/>
</dbReference>
<dbReference type="EMBL" id="JANPWZ010001158">
    <property type="protein sequence ID" value="KAJ3568227.1"/>
    <property type="molecule type" value="Genomic_DNA"/>
</dbReference>
<accession>A0A9W8TLD1</accession>
<feature type="compositionally biased region" description="Basic and acidic residues" evidence="1">
    <location>
        <begin position="344"/>
        <end position="389"/>
    </location>
</feature>
<evidence type="ECO:0000313" key="3">
    <source>
        <dbReference type="EMBL" id="KAJ3568227.1"/>
    </source>
</evidence>
<proteinExistence type="predicted"/>
<feature type="region of interest" description="Disordered" evidence="1">
    <location>
        <begin position="344"/>
        <end position="420"/>
    </location>
</feature>
<feature type="compositionally biased region" description="Basic residues" evidence="1">
    <location>
        <begin position="401"/>
        <end position="420"/>
    </location>
</feature>
<dbReference type="Proteomes" id="UP001148614">
    <property type="component" value="Unassembled WGS sequence"/>
</dbReference>
<dbReference type="InterPro" id="IPR007685">
    <property type="entry name" value="RelA_SpoT"/>
</dbReference>
<feature type="domain" description="RelA/SpoT" evidence="2">
    <location>
        <begin position="37"/>
        <end position="171"/>
    </location>
</feature>
<dbReference type="Gene3D" id="3.30.460.10">
    <property type="entry name" value="Beta Polymerase, domain 2"/>
    <property type="match status" value="1"/>
</dbReference>
<comment type="caution">
    <text evidence="3">The sequence shown here is derived from an EMBL/GenBank/DDBJ whole genome shotgun (WGS) entry which is preliminary data.</text>
</comment>
<evidence type="ECO:0000259" key="2">
    <source>
        <dbReference type="Pfam" id="PF04607"/>
    </source>
</evidence>